<dbReference type="EMBL" id="BRYB01001267">
    <property type="protein sequence ID" value="GMI21873.1"/>
    <property type="molecule type" value="Genomic_DNA"/>
</dbReference>
<proteinExistence type="predicted"/>
<evidence type="ECO:0000313" key="1">
    <source>
        <dbReference type="EMBL" id="GMI21873.1"/>
    </source>
</evidence>
<dbReference type="Proteomes" id="UP001165060">
    <property type="component" value="Unassembled WGS sequence"/>
</dbReference>
<gene>
    <name evidence="1" type="ORF">TeGR_g15284</name>
</gene>
<keyword evidence="2" id="KW-1185">Reference proteome</keyword>
<name>A0ABQ6M8Y1_9STRA</name>
<feature type="non-terminal residue" evidence="1">
    <location>
        <position position="1"/>
    </location>
</feature>
<organism evidence="1 2">
    <name type="scientific">Tetraparma gracilis</name>
    <dbReference type="NCBI Taxonomy" id="2962635"/>
    <lineage>
        <taxon>Eukaryota</taxon>
        <taxon>Sar</taxon>
        <taxon>Stramenopiles</taxon>
        <taxon>Ochrophyta</taxon>
        <taxon>Bolidophyceae</taxon>
        <taxon>Parmales</taxon>
        <taxon>Triparmaceae</taxon>
        <taxon>Tetraparma</taxon>
    </lineage>
</organism>
<reference evidence="1 2" key="1">
    <citation type="journal article" date="2023" name="Commun. Biol.">
        <title>Genome analysis of Parmales, the sister group of diatoms, reveals the evolutionary specialization of diatoms from phago-mixotrophs to photoautotrophs.</title>
        <authorList>
            <person name="Ban H."/>
            <person name="Sato S."/>
            <person name="Yoshikawa S."/>
            <person name="Yamada K."/>
            <person name="Nakamura Y."/>
            <person name="Ichinomiya M."/>
            <person name="Sato N."/>
            <person name="Blanc-Mathieu R."/>
            <person name="Endo H."/>
            <person name="Kuwata A."/>
            <person name="Ogata H."/>
        </authorList>
    </citation>
    <scope>NUCLEOTIDE SEQUENCE [LARGE SCALE GENOMIC DNA]</scope>
</reference>
<protein>
    <submittedName>
        <fullName evidence="1">Uncharacterized protein</fullName>
    </submittedName>
</protein>
<comment type="caution">
    <text evidence="1">The sequence shown here is derived from an EMBL/GenBank/DDBJ whole genome shotgun (WGS) entry which is preliminary data.</text>
</comment>
<accession>A0ABQ6M8Y1</accession>
<sequence length="272" mass="29383">FVTLGYDADELLYYCYVRSLAQSVLNSTFRAHWADTGKQGAGGAGNAGFDRRPPPLTLTRRECDYIAKTIFIRNQGEEVEHEKQMFNDFMGSVDAALENAEIDSSDFMKIAVERYFATRPAGEGEAERSLDMGEAQPPIAPTAAEEAAAAAVEPDDSEPFEFDHPLMTAVFSGESVETAEANYIDELLASAAFANLPAEVAEEVSNDLAGELSQRLLDAEGQAANAKSEREFQMTIAEAIQSFDAMAKLVAEHVQTMKINNSFKGGEGGGGN</sequence>
<evidence type="ECO:0000313" key="2">
    <source>
        <dbReference type="Proteomes" id="UP001165060"/>
    </source>
</evidence>